<proteinExistence type="predicted"/>
<gene>
    <name evidence="4" type="ORF">QVD17_37373</name>
</gene>
<protein>
    <recommendedName>
        <fullName evidence="3">Wall-associated receptor kinase galacturonan-binding domain-containing protein</fullName>
    </recommendedName>
</protein>
<dbReference type="PROSITE" id="PS51257">
    <property type="entry name" value="PROKAR_LIPOPROTEIN"/>
    <property type="match status" value="1"/>
</dbReference>
<evidence type="ECO:0000256" key="2">
    <source>
        <dbReference type="ARBA" id="ARBA00022729"/>
    </source>
</evidence>
<dbReference type="Proteomes" id="UP001229421">
    <property type="component" value="Unassembled WGS sequence"/>
</dbReference>
<evidence type="ECO:0000313" key="5">
    <source>
        <dbReference type="Proteomes" id="UP001229421"/>
    </source>
</evidence>
<dbReference type="Pfam" id="PF13947">
    <property type="entry name" value="GUB_WAK_bind"/>
    <property type="match status" value="2"/>
</dbReference>
<feature type="domain" description="Wall-associated receptor kinase galacturonan-binding" evidence="3">
    <location>
        <begin position="265"/>
        <end position="321"/>
    </location>
</feature>
<evidence type="ECO:0000259" key="3">
    <source>
        <dbReference type="Pfam" id="PF13947"/>
    </source>
</evidence>
<dbReference type="GO" id="GO:0016020">
    <property type="term" value="C:membrane"/>
    <property type="evidence" value="ECO:0007669"/>
    <property type="project" value="UniProtKB-SubCell"/>
</dbReference>
<dbReference type="InterPro" id="IPR025287">
    <property type="entry name" value="WAK_GUB"/>
</dbReference>
<keyword evidence="5" id="KW-1185">Reference proteome</keyword>
<evidence type="ECO:0000313" key="4">
    <source>
        <dbReference type="EMBL" id="KAK1410832.1"/>
    </source>
</evidence>
<sequence length="517" mass="57249">MAKFAKTGCTDTCGNNVTIPFPFGIGAGCSVNLWYVVECKFNKPYLSALNNLEFLGVDLENQTVTLSTRRISDCQKPVWNSYDVMGVDLGESPFFFSKSHNKFVFVGCGNAAIMNNGSVVTGCSTSCRNVTFTGSDRNNCYGIHCCQTAIPQYLSSYNINITGLGEEDGGCLSAYLMDKALYEEGKFSVTNTSSIPISLLWTLSKSDQIDCCDVYTPYKRVLDVFNGTPVDTWKCYYHKDKNPYLIDGCDDDPEIETPKYAKTDCNDTCGNVRIPYPFGIGANCSLNQWYHVDCISSIPYLRALNHLQVLMVDLKNLTVTIKVSSPRIIDCQTPVWNSSEIMGMELGMSPFLFSRPHNKFVFEGCGTVMMMDNGSVLTGCSTTCSSLTHSDSNNCYGIGCCETAFPHYFNSFNINLIGLGEEEGSCGTAFLVDEASYEEGRFSDPFIVKNNTPFVPVSLMWTVADMDQITCCYGNSPTRRKVDMFNGTTVDTWTCYSPSYYEGNPYLINGCKYIEGV</sequence>
<dbReference type="AlphaFoldDB" id="A0AAD8JY45"/>
<organism evidence="4 5">
    <name type="scientific">Tagetes erecta</name>
    <name type="common">African marigold</name>
    <dbReference type="NCBI Taxonomy" id="13708"/>
    <lineage>
        <taxon>Eukaryota</taxon>
        <taxon>Viridiplantae</taxon>
        <taxon>Streptophyta</taxon>
        <taxon>Embryophyta</taxon>
        <taxon>Tracheophyta</taxon>
        <taxon>Spermatophyta</taxon>
        <taxon>Magnoliopsida</taxon>
        <taxon>eudicotyledons</taxon>
        <taxon>Gunneridae</taxon>
        <taxon>Pentapetalae</taxon>
        <taxon>asterids</taxon>
        <taxon>campanulids</taxon>
        <taxon>Asterales</taxon>
        <taxon>Asteraceae</taxon>
        <taxon>Asteroideae</taxon>
        <taxon>Heliantheae alliance</taxon>
        <taxon>Tageteae</taxon>
        <taxon>Tagetes</taxon>
    </lineage>
</organism>
<accession>A0AAD8JY45</accession>
<comment type="caution">
    <text evidence="4">The sequence shown here is derived from an EMBL/GenBank/DDBJ whole genome shotgun (WGS) entry which is preliminary data.</text>
</comment>
<reference evidence="4" key="1">
    <citation type="journal article" date="2023" name="bioRxiv">
        <title>Improved chromosome-level genome assembly for marigold (Tagetes erecta).</title>
        <authorList>
            <person name="Jiang F."/>
            <person name="Yuan L."/>
            <person name="Wang S."/>
            <person name="Wang H."/>
            <person name="Xu D."/>
            <person name="Wang A."/>
            <person name="Fan W."/>
        </authorList>
    </citation>
    <scope>NUCLEOTIDE SEQUENCE</scope>
    <source>
        <strain evidence="4">WSJ</strain>
        <tissue evidence="4">Leaf</tissue>
    </source>
</reference>
<dbReference type="EMBL" id="JAUHHV010000010">
    <property type="protein sequence ID" value="KAK1410832.1"/>
    <property type="molecule type" value="Genomic_DNA"/>
</dbReference>
<keyword evidence="2" id="KW-0732">Signal</keyword>
<dbReference type="PANTHER" id="PTHR33491">
    <property type="entry name" value="OSJNBA0016N04.9 PROTEIN"/>
    <property type="match status" value="1"/>
</dbReference>
<dbReference type="GO" id="GO:0030247">
    <property type="term" value="F:polysaccharide binding"/>
    <property type="evidence" value="ECO:0007669"/>
    <property type="project" value="InterPro"/>
</dbReference>
<name>A0AAD8JY45_TARER</name>
<feature type="domain" description="Wall-associated receptor kinase galacturonan-binding" evidence="3">
    <location>
        <begin position="9"/>
        <end position="67"/>
    </location>
</feature>
<comment type="subcellular location">
    <subcellularLocation>
        <location evidence="1">Membrane</location>
        <topology evidence="1">Single-pass membrane protein</topology>
    </subcellularLocation>
</comment>
<evidence type="ECO:0000256" key="1">
    <source>
        <dbReference type="ARBA" id="ARBA00004167"/>
    </source>
</evidence>